<comment type="caution">
    <text evidence="1">The sequence shown here is derived from an EMBL/GenBank/DDBJ whole genome shotgun (WGS) entry which is preliminary data.</text>
</comment>
<accession>A0A9N9YSS4</accession>
<name>A0A9N9YSS4_9HYPO</name>
<organism evidence="1 2">
    <name type="scientific">Clonostachys solani</name>
    <dbReference type="NCBI Taxonomy" id="160281"/>
    <lineage>
        <taxon>Eukaryota</taxon>
        <taxon>Fungi</taxon>
        <taxon>Dikarya</taxon>
        <taxon>Ascomycota</taxon>
        <taxon>Pezizomycotina</taxon>
        <taxon>Sordariomycetes</taxon>
        <taxon>Hypocreomycetidae</taxon>
        <taxon>Hypocreales</taxon>
        <taxon>Bionectriaceae</taxon>
        <taxon>Clonostachys</taxon>
    </lineage>
</organism>
<protein>
    <submittedName>
        <fullName evidence="1">Uncharacterized protein</fullName>
    </submittedName>
</protein>
<sequence>MPSTEYFGSTAVNLGPLTTTFTAPSPCATESGFRFFQYVDASNSSLKRAMGASSCGIRTVGSCMPSGDGIDRIRNTMTKQWWYYSPGVACPLGWTTAGTLKGGPEPTGSGVFSGNLNPSQMPLVGIGEYFSNILYENETLALCRPSGWAENVYGSCTSSMGPVTSYSISKYCVEDRLRAPDYGDDWLAHITLSDKTRWSYIQESNTYTRAWTTDDFANWATPYANKSITRPTESIFMETVTPGIRLVYQQSDMEAAAKETEGGGSSLKKSVGVVVPMLLVVLSVLINLS</sequence>
<evidence type="ECO:0000313" key="2">
    <source>
        <dbReference type="Proteomes" id="UP000775872"/>
    </source>
</evidence>
<gene>
    <name evidence="1" type="ORF">CSOL1703_00009428</name>
</gene>
<reference evidence="1" key="1">
    <citation type="submission" date="2021-10" db="EMBL/GenBank/DDBJ databases">
        <authorList>
            <person name="Piombo E."/>
        </authorList>
    </citation>
    <scope>NUCLEOTIDE SEQUENCE</scope>
</reference>
<dbReference type="Proteomes" id="UP000775872">
    <property type="component" value="Unassembled WGS sequence"/>
</dbReference>
<dbReference type="AlphaFoldDB" id="A0A9N9YSS4"/>
<evidence type="ECO:0000313" key="1">
    <source>
        <dbReference type="EMBL" id="CAH0043531.1"/>
    </source>
</evidence>
<dbReference type="OrthoDB" id="5429716at2759"/>
<proteinExistence type="predicted"/>
<dbReference type="EMBL" id="CABFOC020000003">
    <property type="protein sequence ID" value="CAH0043531.1"/>
    <property type="molecule type" value="Genomic_DNA"/>
</dbReference>
<keyword evidence="2" id="KW-1185">Reference proteome</keyword>